<dbReference type="Gene3D" id="3.30.465.10">
    <property type="match status" value="1"/>
</dbReference>
<keyword evidence="5" id="KW-0560">Oxidoreductase</keyword>
<sequence length="465" mass="48887">MTTSELVGTDERAVVAALRESVRGAVIGHGDPGYDEARRVWNGLIDRRPAVIARCAGTADVVEAVRVARAHRPVVSVRGGGHQVAGTAVCDDGMVIDLSGMRGVHVDPAARTVRAQAGATWADVDRATQLFGLVTPGGEVSRTGIAGFTLGGGMGVLQRRYGLACDNLRSIEIVTADGAVRTASRQEHPDLFWAARGGGRGLGVVTSFEFDLHRLGPVVRKALVFYPYDQARSVACGWRDLTAQLPDSVSPELVLWSVPADPAIPAALHGAPVVIVAGVYAGDPADAGPVLAPLAELGTPLMQAGGELRYAEMQQAVDPAFPDGGRYFFKSHFLRELTDDAIDALLACDARRPTPQSLVVLRTLGGAVDRVGPGESAYPHRGARYNLSIDAGWTDPALDDTAIGWARSSWDALRGHATGGVYVNFAGLDAETGRDTVYGGSAGRLDEIQAAYDPDGLFAAAARRP</sequence>
<dbReference type="InterPro" id="IPR012951">
    <property type="entry name" value="BBE"/>
</dbReference>
<comment type="caution">
    <text evidence="7">The sequence shown here is derived from an EMBL/GenBank/DDBJ whole genome shotgun (WGS) entry which is preliminary data.</text>
</comment>
<dbReference type="InterPro" id="IPR016167">
    <property type="entry name" value="FAD-bd_PCMH_sub1"/>
</dbReference>
<dbReference type="PROSITE" id="PS51387">
    <property type="entry name" value="FAD_PCMH"/>
    <property type="match status" value="1"/>
</dbReference>
<evidence type="ECO:0000256" key="2">
    <source>
        <dbReference type="ARBA" id="ARBA00005466"/>
    </source>
</evidence>
<protein>
    <submittedName>
        <fullName evidence="7">FAD-binding oxidoreductase</fullName>
    </submittedName>
</protein>
<gene>
    <name evidence="7" type="ORF">GCM10009559_15930</name>
</gene>
<dbReference type="Gene3D" id="3.30.43.10">
    <property type="entry name" value="Uridine Diphospho-n-acetylenolpyruvylglucosamine Reductase, domain 2"/>
    <property type="match status" value="1"/>
</dbReference>
<dbReference type="PROSITE" id="PS00862">
    <property type="entry name" value="OX2_COVAL_FAD"/>
    <property type="match status" value="1"/>
</dbReference>
<evidence type="ECO:0000259" key="6">
    <source>
        <dbReference type="PROSITE" id="PS51387"/>
    </source>
</evidence>
<dbReference type="InterPro" id="IPR016166">
    <property type="entry name" value="FAD-bd_PCMH"/>
</dbReference>
<dbReference type="EMBL" id="BAAAHP010000045">
    <property type="protein sequence ID" value="GAA0929258.1"/>
    <property type="molecule type" value="Genomic_DNA"/>
</dbReference>
<comment type="similarity">
    <text evidence="2">Belongs to the oxygen-dependent FAD-linked oxidoreductase family.</text>
</comment>
<dbReference type="SUPFAM" id="SSF56176">
    <property type="entry name" value="FAD-binding/transporter-associated domain-like"/>
    <property type="match status" value="1"/>
</dbReference>
<dbReference type="InterPro" id="IPR006093">
    <property type="entry name" value="Oxy_OxRdtase_FAD_BS"/>
</dbReference>
<evidence type="ECO:0000256" key="5">
    <source>
        <dbReference type="ARBA" id="ARBA00023002"/>
    </source>
</evidence>
<organism evidence="7 8">
    <name type="scientific">Pseudonocardia zijingensis</name>
    <dbReference type="NCBI Taxonomy" id="153376"/>
    <lineage>
        <taxon>Bacteria</taxon>
        <taxon>Bacillati</taxon>
        <taxon>Actinomycetota</taxon>
        <taxon>Actinomycetes</taxon>
        <taxon>Pseudonocardiales</taxon>
        <taxon>Pseudonocardiaceae</taxon>
        <taxon>Pseudonocardia</taxon>
    </lineage>
</organism>
<dbReference type="Pfam" id="PF08031">
    <property type="entry name" value="BBE"/>
    <property type="match status" value="1"/>
</dbReference>
<reference evidence="8" key="1">
    <citation type="journal article" date="2019" name="Int. J. Syst. Evol. Microbiol.">
        <title>The Global Catalogue of Microorganisms (GCM) 10K type strain sequencing project: providing services to taxonomists for standard genome sequencing and annotation.</title>
        <authorList>
            <consortium name="The Broad Institute Genomics Platform"/>
            <consortium name="The Broad Institute Genome Sequencing Center for Infectious Disease"/>
            <person name="Wu L."/>
            <person name="Ma J."/>
        </authorList>
    </citation>
    <scope>NUCLEOTIDE SEQUENCE [LARGE SCALE GENOMIC DNA]</scope>
    <source>
        <strain evidence="8">JCM 11117</strain>
    </source>
</reference>
<proteinExistence type="inferred from homology"/>
<evidence type="ECO:0000313" key="8">
    <source>
        <dbReference type="Proteomes" id="UP001499967"/>
    </source>
</evidence>
<dbReference type="Proteomes" id="UP001499967">
    <property type="component" value="Unassembled WGS sequence"/>
</dbReference>
<evidence type="ECO:0000256" key="1">
    <source>
        <dbReference type="ARBA" id="ARBA00001974"/>
    </source>
</evidence>
<keyword evidence="3" id="KW-0285">Flavoprotein</keyword>
<dbReference type="PANTHER" id="PTHR42973:SF39">
    <property type="entry name" value="FAD-BINDING PCMH-TYPE DOMAIN-CONTAINING PROTEIN"/>
    <property type="match status" value="1"/>
</dbReference>
<dbReference type="Pfam" id="PF01565">
    <property type="entry name" value="FAD_binding_4"/>
    <property type="match status" value="1"/>
</dbReference>
<dbReference type="InterPro" id="IPR016169">
    <property type="entry name" value="FAD-bd_PCMH_sub2"/>
</dbReference>
<dbReference type="InterPro" id="IPR050416">
    <property type="entry name" value="FAD-linked_Oxidoreductase"/>
</dbReference>
<evidence type="ECO:0000313" key="7">
    <source>
        <dbReference type="EMBL" id="GAA0929258.1"/>
    </source>
</evidence>
<dbReference type="Gene3D" id="3.40.462.20">
    <property type="match status" value="1"/>
</dbReference>
<evidence type="ECO:0000256" key="4">
    <source>
        <dbReference type="ARBA" id="ARBA00022827"/>
    </source>
</evidence>
<dbReference type="InterPro" id="IPR006094">
    <property type="entry name" value="Oxid_FAD_bind_N"/>
</dbReference>
<accession>A0ABP3ZZ38</accession>
<name>A0ABP3ZZ38_9PSEU</name>
<dbReference type="InterPro" id="IPR036318">
    <property type="entry name" value="FAD-bd_PCMH-like_sf"/>
</dbReference>
<dbReference type="RefSeq" id="WP_343940548.1">
    <property type="nucleotide sequence ID" value="NZ_BAAAHP010000045.1"/>
</dbReference>
<feature type="domain" description="FAD-binding PCMH-type" evidence="6">
    <location>
        <begin position="44"/>
        <end position="215"/>
    </location>
</feature>
<comment type="cofactor">
    <cofactor evidence="1">
        <name>FAD</name>
        <dbReference type="ChEBI" id="CHEBI:57692"/>
    </cofactor>
</comment>
<dbReference type="PANTHER" id="PTHR42973">
    <property type="entry name" value="BINDING OXIDOREDUCTASE, PUTATIVE (AFU_ORTHOLOGUE AFUA_1G17690)-RELATED"/>
    <property type="match status" value="1"/>
</dbReference>
<evidence type="ECO:0000256" key="3">
    <source>
        <dbReference type="ARBA" id="ARBA00022630"/>
    </source>
</evidence>
<keyword evidence="8" id="KW-1185">Reference proteome</keyword>
<keyword evidence="4" id="KW-0274">FAD</keyword>